<reference evidence="8" key="3">
    <citation type="submission" date="2025-09" db="UniProtKB">
        <authorList>
            <consortium name="Ensembl"/>
        </authorList>
    </citation>
    <scope>IDENTIFICATION</scope>
</reference>
<feature type="domain" description="EGF-like" evidence="7">
    <location>
        <begin position="144"/>
        <end position="181"/>
    </location>
</feature>
<dbReference type="GO" id="GO:0016477">
    <property type="term" value="P:cell migration"/>
    <property type="evidence" value="ECO:0007669"/>
    <property type="project" value="TreeGrafter"/>
</dbReference>
<feature type="signal peptide" evidence="6">
    <location>
        <begin position="1"/>
        <end position="23"/>
    </location>
</feature>
<feature type="domain" description="EGF-like" evidence="7">
    <location>
        <begin position="277"/>
        <end position="313"/>
    </location>
</feature>
<dbReference type="FunFam" id="2.10.25.10:FF:000042">
    <property type="entry name" value="Integrin subunit beta-like 1"/>
    <property type="match status" value="3"/>
</dbReference>
<dbReference type="FunFam" id="2.10.25.10:FF:000374">
    <property type="entry name" value="Integrin subunit beta like 1"/>
    <property type="match status" value="1"/>
</dbReference>
<dbReference type="InterPro" id="IPR057243">
    <property type="entry name" value="Integrin_I-EGF_CS"/>
</dbReference>
<name>A0A8B9YQ85_BOSMU</name>
<dbReference type="GO" id="GO:0009986">
    <property type="term" value="C:cell surface"/>
    <property type="evidence" value="ECO:0007669"/>
    <property type="project" value="TreeGrafter"/>
</dbReference>
<keyword evidence="5" id="KW-0325">Glycoprotein</keyword>
<dbReference type="PROSITE" id="PS52047">
    <property type="entry name" value="I_EGF_2"/>
    <property type="match status" value="6"/>
</dbReference>
<dbReference type="PANTHER" id="PTHR10082">
    <property type="entry name" value="INTEGRIN BETA SUBUNIT"/>
    <property type="match status" value="1"/>
</dbReference>
<dbReference type="GO" id="GO:0005925">
    <property type="term" value="C:focal adhesion"/>
    <property type="evidence" value="ECO:0007669"/>
    <property type="project" value="TreeGrafter"/>
</dbReference>
<dbReference type="PANTHER" id="PTHR10082:SF3">
    <property type="entry name" value="INTEGRIN BETA-LIKE PROTEIN 1"/>
    <property type="match status" value="1"/>
</dbReference>
<dbReference type="GO" id="GO:0008305">
    <property type="term" value="C:integrin complex"/>
    <property type="evidence" value="ECO:0007669"/>
    <property type="project" value="TreeGrafter"/>
</dbReference>
<evidence type="ECO:0000259" key="7">
    <source>
        <dbReference type="SMART" id="SM00181"/>
    </source>
</evidence>
<dbReference type="InterPro" id="IPR057073">
    <property type="entry name" value="EGF_integrin_2"/>
</dbReference>
<evidence type="ECO:0000256" key="4">
    <source>
        <dbReference type="ARBA" id="ARBA00023157"/>
    </source>
</evidence>
<dbReference type="GO" id="GO:0007160">
    <property type="term" value="P:cell-matrix adhesion"/>
    <property type="evidence" value="ECO:0007669"/>
    <property type="project" value="TreeGrafter"/>
</dbReference>
<dbReference type="Pfam" id="PF07974">
    <property type="entry name" value="EGF_2"/>
    <property type="match status" value="4"/>
</dbReference>
<dbReference type="Gene3D" id="2.10.25.10">
    <property type="entry name" value="Laminin"/>
    <property type="match status" value="8"/>
</dbReference>
<evidence type="ECO:0000256" key="3">
    <source>
        <dbReference type="ARBA" id="ARBA00022737"/>
    </source>
</evidence>
<evidence type="ECO:0000313" key="9">
    <source>
        <dbReference type="Proteomes" id="UP000694520"/>
    </source>
</evidence>
<sequence length="556" mass="60059">MRPAGLASVLLLVSSLLLPGGLSAVPQSFSPSLRSGPGAAACRLSRAESERRCRAPGQPPGGALCHGRGRCDCGVCICHVSEPGVYFGPLCECHEWVCETYDGSTCAGHGKCDCGRCKCDEGWFGDACQYPTNCDLTKKKSNQMCKNSQDIICSNAGTCHCGRCKCDNSDGNGLVYGKFCECDDRECIDDETEEICGGHGKCYCGNCYCQAGWHGDKCEFQCDITPWESKRRCTSPDGKVCSNRGICVCGECSCHDVDPTGDWGDIHGDTCECDERDCRAVYDRYSDDFCSGHGQCNCGRCDCKVGWYGKKCEHPRSCPLSTEESIRKCQGSATLPCSGRGKCECGKCTCYPPGDSRVYGKTCECDDRRCEDLDGVVCGGHGTCSCGRCVCEKGWFGTLCQHPRKCNLTEEQSNSLCESADGILCSERAPATVESAFVLLKNGTFQENSATVMTGTATNMMGSFAQGMGSVAVETVNAGTDGTEMPVKSGSARNTLNDYVAGNQVLLSSRPSERINAEETMYNHHYNRSNKTIVCFSLSECLNEIWVPIKNELSKF</sequence>
<dbReference type="FunFam" id="2.10.25.10:FF:000481">
    <property type="entry name" value="Integrin subunit beta like 1"/>
    <property type="match status" value="1"/>
</dbReference>
<gene>
    <name evidence="8" type="primary">ITGBL1</name>
</gene>
<reference evidence="8" key="2">
    <citation type="submission" date="2025-08" db="UniProtKB">
        <authorList>
            <consortium name="Ensembl"/>
        </authorList>
    </citation>
    <scope>IDENTIFICATION</scope>
</reference>
<feature type="domain" description="EGF-like" evidence="7">
    <location>
        <begin position="92"/>
        <end position="129"/>
    </location>
</feature>
<dbReference type="GeneTree" id="ENSGT01150000286919"/>
<keyword evidence="3" id="KW-0677">Repeat</keyword>
<keyword evidence="9" id="KW-1185">Reference proteome</keyword>
<feature type="domain" description="EGF-like" evidence="7">
    <location>
        <begin position="186"/>
        <end position="219"/>
    </location>
</feature>
<organism evidence="8 9">
    <name type="scientific">Bos mutus grunniens</name>
    <name type="common">Wild yak</name>
    <name type="synonym">Bos grunniens</name>
    <dbReference type="NCBI Taxonomy" id="30521"/>
    <lineage>
        <taxon>Eukaryota</taxon>
        <taxon>Metazoa</taxon>
        <taxon>Chordata</taxon>
        <taxon>Craniata</taxon>
        <taxon>Vertebrata</taxon>
        <taxon>Euteleostomi</taxon>
        <taxon>Mammalia</taxon>
        <taxon>Eutheria</taxon>
        <taxon>Laurasiatheria</taxon>
        <taxon>Artiodactyla</taxon>
        <taxon>Ruminantia</taxon>
        <taxon>Pecora</taxon>
        <taxon>Bovidae</taxon>
        <taxon>Bovinae</taxon>
        <taxon>Bos</taxon>
    </lineage>
</organism>
<evidence type="ECO:0000256" key="6">
    <source>
        <dbReference type="SAM" id="SignalP"/>
    </source>
</evidence>
<dbReference type="FunFam" id="2.10.25.10:FF:000175">
    <property type="entry name" value="Integrin subunit beta-like 1"/>
    <property type="match status" value="1"/>
</dbReference>
<dbReference type="InterPro" id="IPR000742">
    <property type="entry name" value="EGF"/>
</dbReference>
<accession>A0A8B9YQ85</accession>
<feature type="chain" id="PRO_5034761470" evidence="6">
    <location>
        <begin position="24"/>
        <end position="556"/>
    </location>
</feature>
<dbReference type="AlphaFoldDB" id="A0A8B9YQ85"/>
<dbReference type="FunFam" id="2.10.25.10:FF:000450">
    <property type="entry name" value="Integrin subunit beta like 1"/>
    <property type="match status" value="1"/>
</dbReference>
<dbReference type="SMART" id="SM00181">
    <property type="entry name" value="EGF"/>
    <property type="match status" value="5"/>
</dbReference>
<reference evidence="8" key="1">
    <citation type="submission" date="2019-05" db="EMBL/GenBank/DDBJ databases">
        <authorList>
            <person name="Zhang S."/>
            <person name="Liu J."/>
        </authorList>
    </citation>
    <scope>NUCLEOTIDE SEQUENCE [LARGE SCALE GENOMIC DNA]</scope>
</reference>
<dbReference type="GO" id="GO:0098609">
    <property type="term" value="P:cell-cell adhesion"/>
    <property type="evidence" value="ECO:0007669"/>
    <property type="project" value="TreeGrafter"/>
</dbReference>
<feature type="domain" description="EGF-like" evidence="7">
    <location>
        <begin position="369"/>
        <end position="401"/>
    </location>
</feature>
<dbReference type="SUPFAM" id="SSF57196">
    <property type="entry name" value="EGF/Laminin"/>
    <property type="match status" value="5"/>
</dbReference>
<dbReference type="PROSITE" id="PS00243">
    <property type="entry name" value="I_EGF_1"/>
    <property type="match status" value="4"/>
</dbReference>
<dbReference type="GO" id="GO:0005178">
    <property type="term" value="F:integrin binding"/>
    <property type="evidence" value="ECO:0007669"/>
    <property type="project" value="TreeGrafter"/>
</dbReference>
<dbReference type="GO" id="GO:0007229">
    <property type="term" value="P:integrin-mediated signaling pathway"/>
    <property type="evidence" value="ECO:0007669"/>
    <property type="project" value="TreeGrafter"/>
</dbReference>
<evidence type="ECO:0000313" key="8">
    <source>
        <dbReference type="Ensembl" id="ENSBGRP00000038583.1"/>
    </source>
</evidence>
<proteinExistence type="predicted"/>
<keyword evidence="4" id="KW-1015">Disulfide bond</keyword>
<dbReference type="InterPro" id="IPR015812">
    <property type="entry name" value="Integrin_bsu"/>
</dbReference>
<evidence type="ECO:0000256" key="2">
    <source>
        <dbReference type="ARBA" id="ARBA00022729"/>
    </source>
</evidence>
<dbReference type="Proteomes" id="UP000694520">
    <property type="component" value="Chromosome 15"/>
</dbReference>
<evidence type="ECO:0000256" key="1">
    <source>
        <dbReference type="ARBA" id="ARBA00022536"/>
    </source>
</evidence>
<dbReference type="Pfam" id="PF23105">
    <property type="entry name" value="EGF_integrin"/>
    <property type="match status" value="2"/>
</dbReference>
<protein>
    <submittedName>
        <fullName evidence="8">Integrin subunit beta like 1</fullName>
    </submittedName>
</protein>
<keyword evidence="2 6" id="KW-0732">Signal</keyword>
<evidence type="ECO:0000256" key="5">
    <source>
        <dbReference type="ARBA" id="ARBA00023180"/>
    </source>
</evidence>
<dbReference type="GO" id="GO:0033627">
    <property type="term" value="P:cell adhesion mediated by integrin"/>
    <property type="evidence" value="ECO:0007669"/>
    <property type="project" value="TreeGrafter"/>
</dbReference>
<keyword evidence="1" id="KW-0245">EGF-like domain</keyword>
<dbReference type="InterPro" id="IPR013111">
    <property type="entry name" value="EGF_extracell"/>
</dbReference>
<dbReference type="Ensembl" id="ENSBGRT00000044733.1">
    <property type="protein sequence ID" value="ENSBGRP00000038583.1"/>
    <property type="gene ID" value="ENSBGRG00000024195.1"/>
</dbReference>
<dbReference type="FunFam" id="2.10.25.10:FF:000384">
    <property type="entry name" value="Integrin subunit beta like 1"/>
    <property type="match status" value="1"/>
</dbReference>